<dbReference type="SUPFAM" id="SSF53850">
    <property type="entry name" value="Periplasmic binding protein-like II"/>
    <property type="match status" value="1"/>
</dbReference>
<dbReference type="SUPFAM" id="SSF54862">
    <property type="entry name" value="4Fe-4S ferredoxins"/>
    <property type="match status" value="1"/>
</dbReference>
<dbReference type="InterPro" id="IPR015077">
    <property type="entry name" value="DUF1858"/>
</dbReference>
<reference evidence="2 3" key="1">
    <citation type="submission" date="2023-08" db="EMBL/GenBank/DDBJ databases">
        <title>Helicovermis profunda gen. nov., sp. nov., a novel mesophilic, fermentative bacterium within the Bacillota from a deep-sea hydrothermal vent chimney.</title>
        <authorList>
            <person name="Miyazaki U."/>
            <person name="Mizutani D."/>
            <person name="Hashimoto Y."/>
            <person name="Tame A."/>
            <person name="Sawayama S."/>
            <person name="Miyazaki J."/>
            <person name="Takai K."/>
            <person name="Nakagawa S."/>
        </authorList>
    </citation>
    <scope>NUCLEOTIDE SEQUENCE [LARGE SCALE GENOMIC DNA]</scope>
    <source>
        <strain evidence="2 3">S502</strain>
    </source>
</reference>
<sequence>MNKFKVNDACIGCRACLGLAPKNFEIEKGKAIVINQPSTDEENTLSMNALNICPTSAIEIIKGELITADSSVRETLEKYPILKEKMIELSPKFKTMQNPLMWNSIAKFATFKNSAKMTGLSICEILHFINKELGMEEELLKSFPHCIKELELLKTNINKITWNEPNSTVAISSENMEDIAKSIELINNLSLGSSIVFEGAFESEPIIKVIDELGYKYNIVRNKINNIRLSIFNEPKNSVISSGDNNDNLLDVRNMTEDPFDIIIKKAYSLNDGEEFILVQSFIPDPMINMLEGMGFDNKVRQKNKDEYWIYLRKRVEEKEIDSKISDKPSVTIQSATPVGYPIIMRLLQSEKLKGLINIKELKVWEETEKHLGWIVNKKADISFSAVITASKLKDNDVKMPIVFVWDNFTILTRGYEATSFRDLIGKKIYLPLFEDAPPAKITKYLIQSKGYNVDDFEFVFGKPFGRPKEMLSRFVKGEIDTVLLREPEAGFAVKTLKNLNVDFSEISYGKVWNEINEGFGMFPNAGVILKGEFARKYPEIVKELANEIKASIDWVNNNKKESALLSYDMMRNSKENVEEFLNRATFKYVAGEELVKKVSDFYSILIENNILNTKIDDKLLNMFR</sequence>
<dbReference type="RefSeq" id="WP_338536913.1">
    <property type="nucleotide sequence ID" value="NZ_AP028654.1"/>
</dbReference>
<dbReference type="InterPro" id="IPR038062">
    <property type="entry name" value="ScdA-like_N_sf"/>
</dbReference>
<dbReference type="EMBL" id="AP028654">
    <property type="protein sequence ID" value="BEP28601.1"/>
    <property type="molecule type" value="Genomic_DNA"/>
</dbReference>
<dbReference type="KEGG" id="hprf:HLPR_09320"/>
<dbReference type="Gene3D" id="3.30.70.20">
    <property type="match status" value="1"/>
</dbReference>
<keyword evidence="3" id="KW-1185">Reference proteome</keyword>
<dbReference type="Pfam" id="PF08984">
    <property type="entry name" value="DUF1858"/>
    <property type="match status" value="1"/>
</dbReference>
<gene>
    <name evidence="2" type="ORF">HLPR_09320</name>
</gene>
<proteinExistence type="predicted"/>
<dbReference type="PANTHER" id="PTHR30024:SF46">
    <property type="entry name" value="ABC TRANSPORTER, SUBSTRATE-BINDING LIPOPROTEIN"/>
    <property type="match status" value="1"/>
</dbReference>
<evidence type="ECO:0000313" key="3">
    <source>
        <dbReference type="Proteomes" id="UP001321786"/>
    </source>
</evidence>
<dbReference type="Gene3D" id="3.40.190.10">
    <property type="entry name" value="Periplasmic binding protein-like II"/>
    <property type="match status" value="2"/>
</dbReference>
<feature type="domain" description="DUF1858" evidence="1">
    <location>
        <begin position="66"/>
        <end position="125"/>
    </location>
</feature>
<accession>A0AAU9E2E8</accession>
<dbReference type="PANTHER" id="PTHR30024">
    <property type="entry name" value="ALIPHATIC SULFONATES-BINDING PROTEIN-RELATED"/>
    <property type="match status" value="1"/>
</dbReference>
<protein>
    <recommendedName>
        <fullName evidence="1">DUF1858 domain-containing protein</fullName>
    </recommendedName>
</protein>
<organism evidence="2 3">
    <name type="scientific">Helicovermis profundi</name>
    <dbReference type="NCBI Taxonomy" id="3065157"/>
    <lineage>
        <taxon>Bacteria</taxon>
        <taxon>Bacillati</taxon>
        <taxon>Bacillota</taxon>
        <taxon>Clostridia</taxon>
        <taxon>Helicovermis</taxon>
    </lineage>
</organism>
<dbReference type="AlphaFoldDB" id="A0AAU9E2E8"/>
<evidence type="ECO:0000259" key="1">
    <source>
        <dbReference type="Pfam" id="PF08984"/>
    </source>
</evidence>
<dbReference type="Pfam" id="PF13370">
    <property type="entry name" value="Fer4_13"/>
    <property type="match status" value="1"/>
</dbReference>
<evidence type="ECO:0000313" key="2">
    <source>
        <dbReference type="EMBL" id="BEP28601.1"/>
    </source>
</evidence>
<dbReference type="SUPFAM" id="SSF140683">
    <property type="entry name" value="SP0561-like"/>
    <property type="match status" value="1"/>
</dbReference>
<dbReference type="Gene3D" id="1.10.3910.10">
    <property type="entry name" value="SP0561-like"/>
    <property type="match status" value="1"/>
</dbReference>
<name>A0AAU9E2E8_9FIRM</name>
<dbReference type="Proteomes" id="UP001321786">
    <property type="component" value="Chromosome"/>
</dbReference>